<gene>
    <name evidence="4" type="primary">LOC103697441</name>
</gene>
<feature type="transmembrane region" description="Helical" evidence="1">
    <location>
        <begin position="265"/>
        <end position="282"/>
    </location>
</feature>
<evidence type="ECO:0000256" key="1">
    <source>
        <dbReference type="SAM" id="Phobius"/>
    </source>
</evidence>
<dbReference type="RefSeq" id="XP_008777517.2">
    <property type="nucleotide sequence ID" value="XM_008779295.4"/>
</dbReference>
<dbReference type="KEGG" id="pda:103697441"/>
<dbReference type="InterPro" id="IPR056657">
    <property type="entry name" value="DUF7755"/>
</dbReference>
<dbReference type="GeneID" id="103697441"/>
<keyword evidence="1" id="KW-1133">Transmembrane helix</keyword>
<keyword evidence="3" id="KW-1185">Reference proteome</keyword>
<dbReference type="AlphaFoldDB" id="A0A8B7BIB3"/>
<evidence type="ECO:0000313" key="4">
    <source>
        <dbReference type="RefSeq" id="XP_008777517.2"/>
    </source>
</evidence>
<dbReference type="PANTHER" id="PTHR36330:SF2">
    <property type="entry name" value="LIPASE_LIPOOXYGENASE, PLAT_LH2 FAMILY PROTEIN"/>
    <property type="match status" value="1"/>
</dbReference>
<protein>
    <submittedName>
        <fullName evidence="4">Uncharacterized protein LOC103697441 isoform X1</fullName>
    </submittedName>
</protein>
<dbReference type="Proteomes" id="UP000228380">
    <property type="component" value="Unplaced"/>
</dbReference>
<keyword evidence="1" id="KW-0812">Transmembrane</keyword>
<name>A0A8B7BIB3_PHODC</name>
<sequence length="370" mass="40238">MLVMQLLNVNQDFQGFAKPSRLLPAKGAIIYKYISEERISSLELDTSSSFYILELCTSKDFGSGLSDINAAILLCLIDVNGDSLLQRVCSVSLQHAEQKNDVTFSEAIHFQRDSVDIVTFKGPKLGKIEAIWIGLESGSWRLDGMQLMVITGPLSMSTSIECTSESQFEGLQYKFEVNNILLGEGGGLSITELRPLLITELPRNEFSTFLNKQSHPATSLTNGKTSMEDGMKGYADLKFSLLLYDLILILSGSSILILTTSEKASLSYLLGGICGFLYLLLLQRSVDGLSVPMSPSSDGKMENFVLSFGGLKRPWLGLALFVVASVVTVKYGLGGSSLELRPTELFIGVAGFLTCKIAVVLAAVKPIQRS</sequence>
<evidence type="ECO:0000313" key="3">
    <source>
        <dbReference type="Proteomes" id="UP000228380"/>
    </source>
</evidence>
<feature type="transmembrane region" description="Helical" evidence="1">
    <location>
        <begin position="315"/>
        <end position="333"/>
    </location>
</feature>
<feature type="domain" description="DUF7755" evidence="2">
    <location>
        <begin position="49"/>
        <end position="199"/>
    </location>
</feature>
<evidence type="ECO:0000259" key="2">
    <source>
        <dbReference type="Pfam" id="PF24938"/>
    </source>
</evidence>
<organism evidence="3 4">
    <name type="scientific">Phoenix dactylifera</name>
    <name type="common">Date palm</name>
    <dbReference type="NCBI Taxonomy" id="42345"/>
    <lineage>
        <taxon>Eukaryota</taxon>
        <taxon>Viridiplantae</taxon>
        <taxon>Streptophyta</taxon>
        <taxon>Embryophyta</taxon>
        <taxon>Tracheophyta</taxon>
        <taxon>Spermatophyta</taxon>
        <taxon>Magnoliopsida</taxon>
        <taxon>Liliopsida</taxon>
        <taxon>Arecaceae</taxon>
        <taxon>Coryphoideae</taxon>
        <taxon>Phoeniceae</taxon>
        <taxon>Phoenix</taxon>
    </lineage>
</organism>
<reference evidence="4" key="1">
    <citation type="submission" date="2025-08" db="UniProtKB">
        <authorList>
            <consortium name="RefSeq"/>
        </authorList>
    </citation>
    <scope>IDENTIFICATION</scope>
    <source>
        <tissue evidence="4">Young leaves</tissue>
    </source>
</reference>
<dbReference type="Pfam" id="PF24938">
    <property type="entry name" value="DUF7755"/>
    <property type="match status" value="1"/>
</dbReference>
<feature type="transmembrane region" description="Helical" evidence="1">
    <location>
        <begin position="241"/>
        <end position="259"/>
    </location>
</feature>
<accession>A0A8B7BIB3</accession>
<proteinExistence type="predicted"/>
<dbReference type="PANTHER" id="PTHR36330">
    <property type="entry name" value="LIPASE/LIPOOXYGENASE, PLAT/LH2 FAMILY PROTEIN"/>
    <property type="match status" value="1"/>
</dbReference>
<keyword evidence="1" id="KW-0472">Membrane</keyword>
<dbReference type="OrthoDB" id="2018869at2759"/>
<feature type="transmembrane region" description="Helical" evidence="1">
    <location>
        <begin position="345"/>
        <end position="364"/>
    </location>
</feature>